<reference evidence="2" key="1">
    <citation type="submission" date="2011-06" db="EMBL/GenBank/DDBJ databases">
        <authorList>
            <consortium name="US DOE Joint Genome Institute (JGI-PGF)"/>
            <person name="Lucas S."/>
            <person name="Han J."/>
            <person name="Lapidus A."/>
            <person name="Cheng J.-F."/>
            <person name="Goodwin L."/>
            <person name="Pitluck S."/>
            <person name="Peters L."/>
            <person name="Land M.L."/>
            <person name="Hauser L."/>
            <person name="Vogl K."/>
            <person name="Liu Z."/>
            <person name="Overmann J."/>
            <person name="Frigaard N.-U."/>
            <person name="Bryant D.A."/>
            <person name="Woyke T.J."/>
        </authorList>
    </citation>
    <scope>NUCLEOTIDE SEQUENCE [LARGE SCALE GENOMIC DNA]</scope>
    <source>
        <strain evidence="2">970</strain>
    </source>
</reference>
<dbReference type="EMBL" id="JH603168">
    <property type="protein sequence ID" value="EIC22922.1"/>
    <property type="molecule type" value="Genomic_DNA"/>
</dbReference>
<dbReference type="HOGENOM" id="CLU_2511662_0_0_6"/>
<protein>
    <submittedName>
        <fullName evidence="1">Uncharacterized protein</fullName>
    </submittedName>
</protein>
<evidence type="ECO:0000313" key="2">
    <source>
        <dbReference type="Proteomes" id="UP000002964"/>
    </source>
</evidence>
<keyword evidence="2" id="KW-1185">Reference proteome</keyword>
<reference evidence="1 2" key="2">
    <citation type="submission" date="2011-11" db="EMBL/GenBank/DDBJ databases">
        <authorList>
            <consortium name="US DOE Joint Genome Institute"/>
            <person name="Lucas S."/>
            <person name="Han J."/>
            <person name="Lapidus A."/>
            <person name="Cheng J.-F."/>
            <person name="Goodwin L."/>
            <person name="Pitluck S."/>
            <person name="Peters L."/>
            <person name="Ovchinnikova G."/>
            <person name="Zhang X."/>
            <person name="Detter J.C."/>
            <person name="Han C."/>
            <person name="Tapia R."/>
            <person name="Land M."/>
            <person name="Hauser L."/>
            <person name="Kyrpides N."/>
            <person name="Ivanova N."/>
            <person name="Pagani I."/>
            <person name="Vogl K."/>
            <person name="Liu Z."/>
            <person name="Overmann J."/>
            <person name="Frigaard N.-U."/>
            <person name="Bryant D."/>
            <person name="Woyke T."/>
        </authorList>
    </citation>
    <scope>NUCLEOTIDE SEQUENCE [LARGE SCALE GENOMIC DNA]</scope>
    <source>
        <strain evidence="1 2">970</strain>
    </source>
</reference>
<accession>H8YWU6</accession>
<evidence type="ECO:0000313" key="1">
    <source>
        <dbReference type="EMBL" id="EIC22922.1"/>
    </source>
</evidence>
<organism evidence="1 2">
    <name type="scientific">Thiorhodovibrio frisius</name>
    <dbReference type="NCBI Taxonomy" id="631362"/>
    <lineage>
        <taxon>Bacteria</taxon>
        <taxon>Pseudomonadati</taxon>
        <taxon>Pseudomonadota</taxon>
        <taxon>Gammaproteobacteria</taxon>
        <taxon>Chromatiales</taxon>
        <taxon>Chromatiaceae</taxon>
        <taxon>Thiorhodovibrio</taxon>
    </lineage>
</organism>
<dbReference type="AlphaFoldDB" id="H8YWU6"/>
<dbReference type="STRING" id="631362.Thi970DRAFT_00562"/>
<dbReference type="Proteomes" id="UP000002964">
    <property type="component" value="Unassembled WGS sequence"/>
</dbReference>
<name>H8YWU6_9GAMM</name>
<sequence>MQLDRDSSRAIGFQVVLRGGSTAPTAILLRRARRLIRPLIERITRLTIANPCDSPGPQLPCARCDSFVDSRFDSGFPSLLALRMA</sequence>
<proteinExistence type="predicted"/>
<gene>
    <name evidence="1" type="ORF">Thi970DRAFT_00562</name>
</gene>